<protein>
    <recommendedName>
        <fullName evidence="3">Carboxylesterase</fullName>
    </recommendedName>
</protein>
<gene>
    <name evidence="1" type="ORF">P8C59_007509</name>
</gene>
<evidence type="ECO:0000313" key="2">
    <source>
        <dbReference type="Proteomes" id="UP001217918"/>
    </source>
</evidence>
<dbReference type="InterPro" id="IPR029058">
    <property type="entry name" value="AB_hydrolase_fold"/>
</dbReference>
<sequence length="185" mass="19752">MRANFPFLTEAMVGRLNGLYPYDPPCFPGAGCWWRQAANVYGETRYLCASLFVAGAMQRAGGRSWAYWWDVQDPAQEASGLGVPHTVETAALSGDGAGAPASYQPGGTNAAAVLAIRAHWASFITTLDPNTDRAPGTAEWTPYDAAGGMARLHFATGGKTSMVDLEPGLKGRCEYLWSMGLANQQ</sequence>
<dbReference type="Proteomes" id="UP001217918">
    <property type="component" value="Unassembled WGS sequence"/>
</dbReference>
<evidence type="ECO:0008006" key="3">
    <source>
        <dbReference type="Google" id="ProtNLM"/>
    </source>
</evidence>
<dbReference type="EMBL" id="JAQQPM010000006">
    <property type="protein sequence ID" value="KAK2073213.1"/>
    <property type="molecule type" value="Genomic_DNA"/>
</dbReference>
<comment type="caution">
    <text evidence="1">The sequence shown here is derived from an EMBL/GenBank/DDBJ whole genome shotgun (WGS) entry which is preliminary data.</text>
</comment>
<organism evidence="1 2">
    <name type="scientific">Phyllachora maydis</name>
    <dbReference type="NCBI Taxonomy" id="1825666"/>
    <lineage>
        <taxon>Eukaryota</taxon>
        <taxon>Fungi</taxon>
        <taxon>Dikarya</taxon>
        <taxon>Ascomycota</taxon>
        <taxon>Pezizomycotina</taxon>
        <taxon>Sordariomycetes</taxon>
        <taxon>Sordariomycetidae</taxon>
        <taxon>Phyllachorales</taxon>
        <taxon>Phyllachoraceae</taxon>
        <taxon>Phyllachora</taxon>
    </lineage>
</organism>
<proteinExistence type="predicted"/>
<evidence type="ECO:0000313" key="1">
    <source>
        <dbReference type="EMBL" id="KAK2073213.1"/>
    </source>
</evidence>
<dbReference type="AlphaFoldDB" id="A0AAD9I974"/>
<name>A0AAD9I974_9PEZI</name>
<dbReference type="SUPFAM" id="SSF53474">
    <property type="entry name" value="alpha/beta-Hydrolases"/>
    <property type="match status" value="1"/>
</dbReference>
<dbReference type="Gene3D" id="3.40.50.1820">
    <property type="entry name" value="alpha/beta hydrolase"/>
    <property type="match status" value="1"/>
</dbReference>
<reference evidence="1" key="1">
    <citation type="journal article" date="2023" name="Mol. Plant Microbe Interact.">
        <title>Elucidating the Obligate Nature and Biological Capacity of an Invasive Fungal Corn Pathogen.</title>
        <authorList>
            <person name="MacCready J.S."/>
            <person name="Roggenkamp E.M."/>
            <person name="Gdanetz K."/>
            <person name="Chilvers M.I."/>
        </authorList>
    </citation>
    <scope>NUCLEOTIDE SEQUENCE</scope>
    <source>
        <strain evidence="1">PM02</strain>
    </source>
</reference>
<accession>A0AAD9I974</accession>
<keyword evidence="2" id="KW-1185">Reference proteome</keyword>